<evidence type="ECO:0000256" key="5">
    <source>
        <dbReference type="ARBA" id="ARBA00023098"/>
    </source>
</evidence>
<comment type="similarity">
    <text evidence="6">Belongs to the short-chain dehydrogenases/reductases (SDR) family. ERG27 subfamily.</text>
</comment>
<evidence type="ECO:0000313" key="9">
    <source>
        <dbReference type="Proteomes" id="UP000245942"/>
    </source>
</evidence>
<evidence type="ECO:0000256" key="6">
    <source>
        <dbReference type="ARBA" id="ARBA00023593"/>
    </source>
</evidence>
<dbReference type="GO" id="GO:0005789">
    <property type="term" value="C:endoplasmic reticulum membrane"/>
    <property type="evidence" value="ECO:0007669"/>
    <property type="project" value="TreeGrafter"/>
</dbReference>
<dbReference type="GO" id="GO:0005741">
    <property type="term" value="C:mitochondrial outer membrane"/>
    <property type="evidence" value="ECO:0007669"/>
    <property type="project" value="TreeGrafter"/>
</dbReference>
<evidence type="ECO:0000256" key="3">
    <source>
        <dbReference type="ARBA" id="ARBA00022955"/>
    </source>
</evidence>
<dbReference type="AlphaFoldDB" id="A0A316U0K9"/>
<feature type="region of interest" description="Disordered" evidence="7">
    <location>
        <begin position="440"/>
        <end position="461"/>
    </location>
</feature>
<keyword evidence="1" id="KW-0444">Lipid biosynthesis</keyword>
<keyword evidence="9" id="KW-1185">Reference proteome</keyword>
<feature type="compositionally biased region" description="Gly residues" evidence="7">
    <location>
        <begin position="542"/>
        <end position="552"/>
    </location>
</feature>
<protein>
    <submittedName>
        <fullName evidence="8">NAD(P)-binding protein</fullName>
    </submittedName>
</protein>
<feature type="compositionally biased region" description="Basic and acidic residues" evidence="7">
    <location>
        <begin position="562"/>
        <end position="571"/>
    </location>
</feature>
<proteinExistence type="inferred from homology"/>
<sequence>MAALSASAAAADGKPLRPIILVTGANSGVGFATCQRLLLQLSSPLPSDTLPVHPAKRTIDDALLPTPFQASAGCTLLLACRNPHRAQDARDALLAILDRLSRLPDEKGTPTSVMELEKWGVSQPGALGTLRGKETEEVMDAQPDGDKTSSSTGLRTEPQDLRRREQANEGAEFEPRLLDDVEKRDARARGEYRRRFCEGTKVEIVQLDLGSLDSVHGCARRLKAQQPYLTHLILNAGGGAFDGINWIMATWMMLTQLRAALTRPRYKMQHNGDISEDGLGWVWQINIGGSWALTQDLLPLMRKSPYSVPSRVIFTSSVEAVQEYYDPADFQCLRTDVPSHSYESTKYQCDLAAIALEEQLANEKEAGTDATKRWTQPDVFATHPGVVATSIMADFLNIVTATAMLWSFYLARWLGSPHHCVAPYKGSLAHTYTALAPRTQFLQPKKGSPSSSSTEKAENTLSATSTATIRYAAQCDIWGREYVGRDRMDGWGPEGRGSTGGQEVKRLAREWRSMAEKALAAVGQRNGSGATEEVKVATGSEIGNGNGNGNGNGEAQSSSEGEEWHKVERAL</sequence>
<evidence type="ECO:0000256" key="4">
    <source>
        <dbReference type="ARBA" id="ARBA00023002"/>
    </source>
</evidence>
<name>A0A316U0K9_9BASI</name>
<dbReference type="Proteomes" id="UP000245942">
    <property type="component" value="Unassembled WGS sequence"/>
</dbReference>
<evidence type="ECO:0000256" key="2">
    <source>
        <dbReference type="ARBA" id="ARBA00022857"/>
    </source>
</evidence>
<evidence type="ECO:0000256" key="7">
    <source>
        <dbReference type="SAM" id="MobiDB-lite"/>
    </source>
</evidence>
<dbReference type="SUPFAM" id="SSF51735">
    <property type="entry name" value="NAD(P)-binding Rossmann-fold domains"/>
    <property type="match status" value="1"/>
</dbReference>
<feature type="compositionally biased region" description="Polar residues" evidence="7">
    <location>
        <begin position="448"/>
        <end position="461"/>
    </location>
</feature>
<organism evidence="8 9">
    <name type="scientific">Pseudomicrostroma glucosiphilum</name>
    <dbReference type="NCBI Taxonomy" id="1684307"/>
    <lineage>
        <taxon>Eukaryota</taxon>
        <taxon>Fungi</taxon>
        <taxon>Dikarya</taxon>
        <taxon>Basidiomycota</taxon>
        <taxon>Ustilaginomycotina</taxon>
        <taxon>Exobasidiomycetes</taxon>
        <taxon>Microstromatales</taxon>
        <taxon>Microstromatales incertae sedis</taxon>
        <taxon>Pseudomicrostroma</taxon>
    </lineage>
</organism>
<dbReference type="InterPro" id="IPR051593">
    <property type="entry name" value="Ergosterol_Biosynth_ERG27"/>
</dbReference>
<dbReference type="OrthoDB" id="331544at2759"/>
<feature type="region of interest" description="Disordered" evidence="7">
    <location>
        <begin position="135"/>
        <end position="174"/>
    </location>
</feature>
<dbReference type="GO" id="GO:0005811">
    <property type="term" value="C:lipid droplet"/>
    <property type="evidence" value="ECO:0007669"/>
    <property type="project" value="TreeGrafter"/>
</dbReference>
<dbReference type="STRING" id="1684307.A0A316U0K9"/>
<reference evidence="8 9" key="1">
    <citation type="journal article" date="2018" name="Mol. Biol. Evol.">
        <title>Broad Genomic Sampling Reveals a Smut Pathogenic Ancestry of the Fungal Clade Ustilaginomycotina.</title>
        <authorList>
            <person name="Kijpornyongpan T."/>
            <person name="Mondo S.J."/>
            <person name="Barry K."/>
            <person name="Sandor L."/>
            <person name="Lee J."/>
            <person name="Lipzen A."/>
            <person name="Pangilinan J."/>
            <person name="LaButti K."/>
            <person name="Hainaut M."/>
            <person name="Henrissat B."/>
            <person name="Grigoriev I.V."/>
            <person name="Spatafora J.W."/>
            <person name="Aime M.C."/>
        </authorList>
    </citation>
    <scope>NUCLEOTIDE SEQUENCE [LARGE SCALE GENOMIC DNA]</scope>
    <source>
        <strain evidence="8 9">MCA 4718</strain>
    </source>
</reference>
<dbReference type="EMBL" id="KZ819333">
    <property type="protein sequence ID" value="PWN18942.1"/>
    <property type="molecule type" value="Genomic_DNA"/>
</dbReference>
<evidence type="ECO:0000256" key="1">
    <source>
        <dbReference type="ARBA" id="ARBA00022516"/>
    </source>
</evidence>
<dbReference type="InterPro" id="IPR036291">
    <property type="entry name" value="NAD(P)-bd_dom_sf"/>
</dbReference>
<dbReference type="GeneID" id="37014818"/>
<feature type="region of interest" description="Disordered" evidence="7">
    <location>
        <begin position="522"/>
        <end position="571"/>
    </location>
</feature>
<dbReference type="GO" id="GO:0006694">
    <property type="term" value="P:steroid biosynthetic process"/>
    <property type="evidence" value="ECO:0007669"/>
    <property type="project" value="UniProtKB-KW"/>
</dbReference>
<keyword evidence="5" id="KW-0443">Lipid metabolism</keyword>
<dbReference type="PANTHER" id="PTHR43647">
    <property type="entry name" value="DEHYDROGENASE"/>
    <property type="match status" value="1"/>
</dbReference>
<keyword evidence="2" id="KW-0521">NADP</keyword>
<dbReference type="RefSeq" id="XP_025346102.1">
    <property type="nucleotide sequence ID" value="XM_025493084.1"/>
</dbReference>
<feature type="compositionally biased region" description="Basic and acidic residues" evidence="7">
    <location>
        <begin position="157"/>
        <end position="174"/>
    </location>
</feature>
<gene>
    <name evidence="8" type="ORF">BCV69DRAFT_284555</name>
</gene>
<evidence type="ECO:0000313" key="8">
    <source>
        <dbReference type="EMBL" id="PWN18942.1"/>
    </source>
</evidence>
<dbReference type="GO" id="GO:0000253">
    <property type="term" value="F:3-beta-hydroxysteroid 3-dehydrogenase (NADP+) activity"/>
    <property type="evidence" value="ECO:0007669"/>
    <property type="project" value="TreeGrafter"/>
</dbReference>
<accession>A0A316U0K9</accession>
<keyword evidence="4" id="KW-0560">Oxidoreductase</keyword>
<dbReference type="PANTHER" id="PTHR43647:SF1">
    <property type="entry name" value="3-KETO-STEROID REDUCTASE ERG27"/>
    <property type="match status" value="1"/>
</dbReference>
<keyword evidence="3" id="KW-0752">Steroid biosynthesis</keyword>
<dbReference type="Gene3D" id="3.40.50.720">
    <property type="entry name" value="NAD(P)-binding Rossmann-like Domain"/>
    <property type="match status" value="1"/>
</dbReference>